<dbReference type="SMR" id="A0A098BW44"/>
<comment type="cofactor">
    <cofactor evidence="1">
        <name>pyridoxal 5'-phosphate</name>
        <dbReference type="ChEBI" id="CHEBI:597326"/>
    </cofactor>
</comment>
<evidence type="ECO:0000259" key="4">
    <source>
        <dbReference type="Pfam" id="PF01212"/>
    </source>
</evidence>
<comment type="similarity">
    <text evidence="2">Belongs to the threonine aldolase family.</text>
</comment>
<dbReference type="HOGENOM" id="CLU_049619_0_0_10"/>
<dbReference type="Gene3D" id="3.40.640.10">
    <property type="entry name" value="Type I PLP-dependent aspartate aminotransferase-like (Major domain)"/>
    <property type="match status" value="1"/>
</dbReference>
<evidence type="ECO:0000313" key="6">
    <source>
        <dbReference type="Proteomes" id="UP000032417"/>
    </source>
</evidence>
<dbReference type="OrthoDB" id="9774495at2"/>
<evidence type="ECO:0000256" key="3">
    <source>
        <dbReference type="ARBA" id="ARBA00022898"/>
    </source>
</evidence>
<dbReference type="Pfam" id="PF01212">
    <property type="entry name" value="Beta_elim_lyase"/>
    <property type="match status" value="1"/>
</dbReference>
<feature type="domain" description="Aromatic amino acid beta-eliminating lyase/threonine aldolase" evidence="4">
    <location>
        <begin position="4"/>
        <end position="290"/>
    </location>
</feature>
<evidence type="ECO:0000256" key="1">
    <source>
        <dbReference type="ARBA" id="ARBA00001933"/>
    </source>
</evidence>
<dbReference type="PATRIC" id="fig|1562970.3.peg.109"/>
<dbReference type="PANTHER" id="PTHR48097">
    <property type="entry name" value="L-THREONINE ALDOLASE-RELATED"/>
    <property type="match status" value="1"/>
</dbReference>
<sequence length="343" mass="38709">MRSFGSDNNSGVDHRIMEALSKANVDHTIAYGDDKWTQEASEVISELLGNKDVNSYFVFNGTGANVVALQACTLPFHSIICASTAHIAVDECGAPVKLTGASLKEVPTPDGKLTPELVKPYLHGFGFEHHSQPKVIAISQTTELGTAYTIEEIKSLAELAHDNDMYLFVDGTRIANACAFINTGLKEMTVDCGVDIFTIGGTKNGLMFGEALVSLRKELSENIKYYRKQTTQLYSKMRYISAQFIPYLKENIWLENARKSNSAAQILSSEMAKIKGVEITQPVESNAIFFILPKEITYKLRERYFFYDWDERRNEMRLVCSWDTTNDDIYDFIKYLREITETY</sequence>
<dbReference type="InterPro" id="IPR015421">
    <property type="entry name" value="PyrdxlP-dep_Trfase_major"/>
</dbReference>
<dbReference type="Gene3D" id="3.90.1150.10">
    <property type="entry name" value="Aspartate Aminotransferase, domain 1"/>
    <property type="match status" value="1"/>
</dbReference>
<keyword evidence="6" id="KW-1185">Reference proteome</keyword>
<reference evidence="5 6" key="1">
    <citation type="submission" date="2014-08" db="EMBL/GenBank/DDBJ databases">
        <authorList>
            <person name="Wibberg D."/>
        </authorList>
    </citation>
    <scope>NUCLEOTIDE SEQUENCE [LARGE SCALE GENOMIC DNA]</scope>
    <source>
        <strain evidence="6">ING2-E5B</strain>
    </source>
</reference>
<dbReference type="CDD" id="cd06502">
    <property type="entry name" value="TA_like"/>
    <property type="match status" value="1"/>
</dbReference>
<dbReference type="InterPro" id="IPR001597">
    <property type="entry name" value="ArAA_b-elim_lyase/Thr_aldolase"/>
</dbReference>
<dbReference type="GO" id="GO:0006520">
    <property type="term" value="P:amino acid metabolic process"/>
    <property type="evidence" value="ECO:0007669"/>
    <property type="project" value="InterPro"/>
</dbReference>
<evidence type="ECO:0000256" key="2">
    <source>
        <dbReference type="ARBA" id="ARBA00006966"/>
    </source>
</evidence>
<dbReference type="EMBL" id="LN515532">
    <property type="protein sequence ID" value="CEA14815.1"/>
    <property type="molecule type" value="Genomic_DNA"/>
</dbReference>
<protein>
    <submittedName>
        <fullName evidence="5">L-threonine aldolase</fullName>
    </submittedName>
</protein>
<dbReference type="InterPro" id="IPR015422">
    <property type="entry name" value="PyrdxlP-dep_Trfase_small"/>
</dbReference>
<dbReference type="InterPro" id="IPR015424">
    <property type="entry name" value="PyrdxlP-dep_Trfase"/>
</dbReference>
<name>A0A098BW44_9BACT</name>
<dbReference type="GO" id="GO:0016829">
    <property type="term" value="F:lyase activity"/>
    <property type="evidence" value="ECO:0007669"/>
    <property type="project" value="InterPro"/>
</dbReference>
<accession>A0A098BW44</accession>
<dbReference type="KEGG" id="pbt:ING2E5B_0114"/>
<organism evidence="5 6">
    <name type="scientific">Fermentimonas caenicola</name>
    <dbReference type="NCBI Taxonomy" id="1562970"/>
    <lineage>
        <taxon>Bacteria</taxon>
        <taxon>Pseudomonadati</taxon>
        <taxon>Bacteroidota</taxon>
        <taxon>Bacteroidia</taxon>
        <taxon>Bacteroidales</taxon>
        <taxon>Dysgonomonadaceae</taxon>
        <taxon>Fermentimonas</taxon>
    </lineage>
</organism>
<evidence type="ECO:0000313" key="5">
    <source>
        <dbReference type="EMBL" id="CEA14815.1"/>
    </source>
</evidence>
<dbReference type="SUPFAM" id="SSF53383">
    <property type="entry name" value="PLP-dependent transferases"/>
    <property type="match status" value="1"/>
</dbReference>
<dbReference type="STRING" id="1562970.ING2E5B_0114"/>
<proteinExistence type="inferred from homology"/>
<dbReference type="Proteomes" id="UP000032417">
    <property type="component" value="Chromosome 1"/>
</dbReference>
<keyword evidence="3" id="KW-0663">Pyridoxal phosphate</keyword>
<dbReference type="AlphaFoldDB" id="A0A098BW44"/>
<gene>
    <name evidence="5" type="ORF">ING2E5B_0114</name>
</gene>
<dbReference type="PANTHER" id="PTHR48097:SF5">
    <property type="entry name" value="LOW SPECIFICITY L-THREONINE ALDOLASE"/>
    <property type="match status" value="1"/>
</dbReference>